<dbReference type="RefSeq" id="WP_136530701.1">
    <property type="nucleotide sequence ID" value="NZ_STGX01000012.1"/>
</dbReference>
<keyword evidence="1" id="KW-0472">Membrane</keyword>
<dbReference type="OrthoDB" id="4350422at2"/>
<evidence type="ECO:0000259" key="2">
    <source>
        <dbReference type="Pfam" id="PF03703"/>
    </source>
</evidence>
<dbReference type="Proteomes" id="UP000305792">
    <property type="component" value="Unassembled WGS sequence"/>
</dbReference>
<proteinExistence type="predicted"/>
<dbReference type="EMBL" id="STGX01000012">
    <property type="protein sequence ID" value="THV26981.1"/>
    <property type="molecule type" value="Genomic_DNA"/>
</dbReference>
<evidence type="ECO:0000313" key="3">
    <source>
        <dbReference type="EMBL" id="THV26981.1"/>
    </source>
</evidence>
<protein>
    <submittedName>
        <fullName evidence="3">PH domain-containing protein</fullName>
    </submittedName>
</protein>
<evidence type="ECO:0000256" key="1">
    <source>
        <dbReference type="SAM" id="Phobius"/>
    </source>
</evidence>
<gene>
    <name evidence="3" type="ORF">E9998_15975</name>
</gene>
<feature type="transmembrane region" description="Helical" evidence="1">
    <location>
        <begin position="54"/>
        <end position="72"/>
    </location>
</feature>
<keyword evidence="1" id="KW-0812">Transmembrane</keyword>
<feature type="transmembrane region" description="Helical" evidence="1">
    <location>
        <begin position="21"/>
        <end position="42"/>
    </location>
</feature>
<dbReference type="Pfam" id="PF03703">
    <property type="entry name" value="bPH_2"/>
    <property type="match status" value="1"/>
</dbReference>
<keyword evidence="4" id="KW-1185">Reference proteome</keyword>
<sequence>MFPDELLSDGERVEVRFRADFGELSAAISWSVVLGFIAFLYGMSDSDEGDGGRAVAIAAGVLIALLLAKRIVRWATTFYVVTDERILWRTGLTRRRTSEIALAKIDSIQVETGLLDRMRGTGHLVFRAANWSGDVHWKGVPGVAEVHATLSRLVKADREAQRPPAS</sequence>
<accession>A0A4S8PB71</accession>
<dbReference type="PANTHER" id="PTHR37938">
    <property type="entry name" value="BLL0215 PROTEIN"/>
    <property type="match status" value="1"/>
</dbReference>
<dbReference type="AlphaFoldDB" id="A0A4S8PB71"/>
<comment type="caution">
    <text evidence="3">The sequence shown here is derived from an EMBL/GenBank/DDBJ whole genome shotgun (WGS) entry which is preliminary data.</text>
</comment>
<reference evidence="3 4" key="1">
    <citation type="journal article" date="2018" name="Int. J. Syst. Evol. Microbiol.">
        <title>Glycomyces paridis sp. nov., isolated from the medicinal plant Paris polyphylla.</title>
        <authorList>
            <person name="Fang X.M."/>
            <person name="Bai J.L."/>
            <person name="Su J."/>
            <person name="Zhao L.L."/>
            <person name="Liu H.Y."/>
            <person name="Ma B.P."/>
            <person name="Zhang Y.Q."/>
            <person name="Yu L.Y."/>
        </authorList>
    </citation>
    <scope>NUCLEOTIDE SEQUENCE [LARGE SCALE GENOMIC DNA]</scope>
    <source>
        <strain evidence="3 4">CPCC 204357</strain>
    </source>
</reference>
<keyword evidence="1" id="KW-1133">Transmembrane helix</keyword>
<name>A0A4S8PB71_9ACTN</name>
<evidence type="ECO:0000313" key="4">
    <source>
        <dbReference type="Proteomes" id="UP000305792"/>
    </source>
</evidence>
<dbReference type="PANTHER" id="PTHR37938:SF1">
    <property type="entry name" value="BLL0215 PROTEIN"/>
    <property type="match status" value="1"/>
</dbReference>
<dbReference type="InterPro" id="IPR005182">
    <property type="entry name" value="YdbS-like_PH"/>
</dbReference>
<organism evidence="3 4">
    <name type="scientific">Glycomyces paridis</name>
    <dbReference type="NCBI Taxonomy" id="2126555"/>
    <lineage>
        <taxon>Bacteria</taxon>
        <taxon>Bacillati</taxon>
        <taxon>Actinomycetota</taxon>
        <taxon>Actinomycetes</taxon>
        <taxon>Glycomycetales</taxon>
        <taxon>Glycomycetaceae</taxon>
        <taxon>Glycomyces</taxon>
    </lineage>
</organism>
<feature type="domain" description="YdbS-like PH" evidence="2">
    <location>
        <begin position="74"/>
        <end position="135"/>
    </location>
</feature>